<evidence type="ECO:0000259" key="9">
    <source>
        <dbReference type="Pfam" id="PF13847"/>
    </source>
</evidence>
<dbReference type="SUPFAM" id="SSF53335">
    <property type="entry name" value="S-adenosyl-L-methionine-dependent methyltransferases"/>
    <property type="match status" value="1"/>
</dbReference>
<evidence type="ECO:0000256" key="2">
    <source>
        <dbReference type="ARBA" id="ARBA00022691"/>
    </source>
</evidence>
<dbReference type="PANTHER" id="PTHR43675:SF8">
    <property type="entry name" value="ARSENITE METHYLTRANSFERASE"/>
    <property type="match status" value="1"/>
</dbReference>
<organism evidence="10 11">
    <name type="scientific">Candidatus Wirthbacteria bacterium CG2_30_54_11</name>
    <dbReference type="NCBI Taxonomy" id="1817892"/>
    <lineage>
        <taxon>Bacteria</taxon>
        <taxon>Candidatus Wirthbacteria</taxon>
    </lineage>
</organism>
<accession>A0A1J5IYD1</accession>
<dbReference type="CDD" id="cd02440">
    <property type="entry name" value="AdoMet_MTases"/>
    <property type="match status" value="1"/>
</dbReference>
<evidence type="ECO:0000256" key="1">
    <source>
        <dbReference type="ARBA" id="ARBA00022679"/>
    </source>
</evidence>
<keyword evidence="10" id="KW-0489">Methyltransferase</keyword>
<evidence type="ECO:0000256" key="8">
    <source>
        <dbReference type="ARBA" id="ARBA00048428"/>
    </source>
</evidence>
<dbReference type="GO" id="GO:0032259">
    <property type="term" value="P:methylation"/>
    <property type="evidence" value="ECO:0007669"/>
    <property type="project" value="UniProtKB-KW"/>
</dbReference>
<dbReference type="Pfam" id="PF13847">
    <property type="entry name" value="Methyltransf_31"/>
    <property type="match status" value="1"/>
</dbReference>
<evidence type="ECO:0000256" key="6">
    <source>
        <dbReference type="ARBA" id="ARBA00047941"/>
    </source>
</evidence>
<feature type="domain" description="Methyltransferase" evidence="9">
    <location>
        <begin position="75"/>
        <end position="221"/>
    </location>
</feature>
<comment type="catalytic activity">
    <reaction evidence="8">
        <text>arsenic triglutathione + 3 [thioredoxin]-dithiol + 3 S-adenosyl-L-methionine = trimethylarsine + 3 [thioredoxin]-disulfide + 3 glutathione + 3 S-adenosyl-L-homocysteine + 3 H(+)</text>
        <dbReference type="Rhea" id="RHEA:69432"/>
        <dbReference type="Rhea" id="RHEA-COMP:10698"/>
        <dbReference type="Rhea" id="RHEA-COMP:10700"/>
        <dbReference type="ChEBI" id="CHEBI:15378"/>
        <dbReference type="ChEBI" id="CHEBI:27130"/>
        <dbReference type="ChEBI" id="CHEBI:29950"/>
        <dbReference type="ChEBI" id="CHEBI:50058"/>
        <dbReference type="ChEBI" id="CHEBI:57856"/>
        <dbReference type="ChEBI" id="CHEBI:57925"/>
        <dbReference type="ChEBI" id="CHEBI:59789"/>
        <dbReference type="ChEBI" id="CHEBI:183640"/>
        <dbReference type="EC" id="2.1.1.137"/>
    </reaction>
</comment>
<dbReference type="InterPro" id="IPR026669">
    <property type="entry name" value="Arsenite_MeTrfase-like"/>
</dbReference>
<dbReference type="AlphaFoldDB" id="A0A1J5IYD1"/>
<dbReference type="Proteomes" id="UP000183245">
    <property type="component" value="Unassembled WGS sequence"/>
</dbReference>
<dbReference type="NCBIfam" id="NF008823">
    <property type="entry name" value="PRK11873.1"/>
    <property type="match status" value="1"/>
</dbReference>
<comment type="caution">
    <text evidence="10">The sequence shown here is derived from an EMBL/GenBank/DDBJ whole genome shotgun (WGS) entry which is preliminary data.</text>
</comment>
<sequence length="252" mass="27004">MKKEEVKQIVKKHYGTIAVQNGVGCGCSSGCCGDKKTTNEDIAKSIGYQDSEIRHASEANLGLGCGNPTGISSIKEGDVVLDLGSGAGFDCFLAAQKTGSAGRVIGVDLTQEMIDKADQNKTKFNHANVEFRLGDIEDLPVEDASVDVIISNCVINLAPDKLKVFQEAHRVLRRGGRMFISDIVLLRQLSDDQRGNEELIAGCVGGAMLKDEYLAIVKNAGFEVKILSEDTGIGGRQYQGLPLESLLIEATK</sequence>
<dbReference type="EMBL" id="MNZT01000036">
    <property type="protein sequence ID" value="OIP98167.1"/>
    <property type="molecule type" value="Genomic_DNA"/>
</dbReference>
<dbReference type="PROSITE" id="PS51257">
    <property type="entry name" value="PROKAR_LIPOPROTEIN"/>
    <property type="match status" value="1"/>
</dbReference>
<dbReference type="PANTHER" id="PTHR43675">
    <property type="entry name" value="ARSENITE METHYLTRANSFERASE"/>
    <property type="match status" value="1"/>
</dbReference>
<dbReference type="Gene3D" id="3.40.50.150">
    <property type="entry name" value="Vaccinia Virus protein VP39"/>
    <property type="match status" value="1"/>
</dbReference>
<evidence type="ECO:0000256" key="5">
    <source>
        <dbReference type="ARBA" id="ARBA00034545"/>
    </source>
</evidence>
<evidence type="ECO:0000256" key="7">
    <source>
        <dbReference type="ARBA" id="ARBA00047943"/>
    </source>
</evidence>
<dbReference type="InterPro" id="IPR025714">
    <property type="entry name" value="Methyltranfer_dom"/>
</dbReference>
<evidence type="ECO:0000313" key="11">
    <source>
        <dbReference type="Proteomes" id="UP000183245"/>
    </source>
</evidence>
<evidence type="ECO:0000256" key="4">
    <source>
        <dbReference type="ARBA" id="ARBA00034521"/>
    </source>
</evidence>
<proteinExistence type="inferred from homology"/>
<dbReference type="InterPro" id="IPR029063">
    <property type="entry name" value="SAM-dependent_MTases_sf"/>
</dbReference>
<comment type="similarity">
    <text evidence="3">Belongs to the methyltransferase superfamily. Arsenite methyltransferase family.</text>
</comment>
<gene>
    <name evidence="10" type="ORF">AUK40_01890</name>
</gene>
<dbReference type="STRING" id="1817892.AUK40_01890"/>
<evidence type="ECO:0000256" key="3">
    <source>
        <dbReference type="ARBA" id="ARBA00034487"/>
    </source>
</evidence>
<dbReference type="GO" id="GO:0030791">
    <property type="term" value="F:arsenite methyltransferase activity"/>
    <property type="evidence" value="ECO:0007669"/>
    <property type="project" value="UniProtKB-EC"/>
</dbReference>
<reference evidence="10 11" key="1">
    <citation type="journal article" date="2016" name="Environ. Microbiol.">
        <title>Genomic resolution of a cold subsurface aquifer community provides metabolic insights for novel microbes adapted to high CO concentrations.</title>
        <authorList>
            <person name="Probst A.J."/>
            <person name="Castelle C.J."/>
            <person name="Singh A."/>
            <person name="Brown C.T."/>
            <person name="Anantharaman K."/>
            <person name="Sharon I."/>
            <person name="Hug L.A."/>
            <person name="Burstein D."/>
            <person name="Emerson J.B."/>
            <person name="Thomas B.C."/>
            <person name="Banfield J.F."/>
        </authorList>
    </citation>
    <scope>NUCLEOTIDE SEQUENCE [LARGE SCALE GENOMIC DNA]</scope>
    <source>
        <strain evidence="10">CG2_30_54_11</strain>
    </source>
</reference>
<protein>
    <recommendedName>
        <fullName evidence="5">Arsenite methyltransferase</fullName>
        <ecNumber evidence="4">2.1.1.137</ecNumber>
    </recommendedName>
</protein>
<comment type="catalytic activity">
    <reaction evidence="6">
        <text>arsenic triglutathione + [thioredoxin]-dithiol + S-adenosyl-L-methionine + 2 H2O = methylarsonous acid + [thioredoxin]-disulfide + 3 glutathione + S-adenosyl-L-homocysteine + H(+)</text>
        <dbReference type="Rhea" id="RHEA:69460"/>
        <dbReference type="Rhea" id="RHEA-COMP:10698"/>
        <dbReference type="Rhea" id="RHEA-COMP:10700"/>
        <dbReference type="ChEBI" id="CHEBI:15377"/>
        <dbReference type="ChEBI" id="CHEBI:15378"/>
        <dbReference type="ChEBI" id="CHEBI:17826"/>
        <dbReference type="ChEBI" id="CHEBI:29950"/>
        <dbReference type="ChEBI" id="CHEBI:50058"/>
        <dbReference type="ChEBI" id="CHEBI:57856"/>
        <dbReference type="ChEBI" id="CHEBI:57925"/>
        <dbReference type="ChEBI" id="CHEBI:59789"/>
        <dbReference type="ChEBI" id="CHEBI:183640"/>
        <dbReference type="EC" id="2.1.1.137"/>
    </reaction>
</comment>
<dbReference type="EC" id="2.1.1.137" evidence="4"/>
<name>A0A1J5IYD1_9BACT</name>
<keyword evidence="2" id="KW-0949">S-adenosyl-L-methionine</keyword>
<keyword evidence="1 10" id="KW-0808">Transferase</keyword>
<comment type="catalytic activity">
    <reaction evidence="7">
        <text>arsenic triglutathione + 2 [thioredoxin]-dithiol + 2 S-adenosyl-L-methionine + H2O = dimethylarsinous acid + 2 [thioredoxin]-disulfide + 3 glutathione + 2 S-adenosyl-L-homocysteine + 2 H(+)</text>
        <dbReference type="Rhea" id="RHEA:69464"/>
        <dbReference type="Rhea" id="RHEA-COMP:10698"/>
        <dbReference type="Rhea" id="RHEA-COMP:10700"/>
        <dbReference type="ChEBI" id="CHEBI:15377"/>
        <dbReference type="ChEBI" id="CHEBI:15378"/>
        <dbReference type="ChEBI" id="CHEBI:23808"/>
        <dbReference type="ChEBI" id="CHEBI:29950"/>
        <dbReference type="ChEBI" id="CHEBI:50058"/>
        <dbReference type="ChEBI" id="CHEBI:57856"/>
        <dbReference type="ChEBI" id="CHEBI:57925"/>
        <dbReference type="ChEBI" id="CHEBI:59789"/>
        <dbReference type="ChEBI" id="CHEBI:183640"/>
        <dbReference type="EC" id="2.1.1.137"/>
    </reaction>
</comment>
<evidence type="ECO:0000313" key="10">
    <source>
        <dbReference type="EMBL" id="OIP98167.1"/>
    </source>
</evidence>